<sequence>MESHQQLSSSSFYPTPSSCVVCLQSLWNLINSYHLHSTPLRPPAWFVFNPNGISSAVLIFILPHSVLLRVIIFTILPHSVLLRGLSSILMESHQQLSSSSFYPTPSSCVVCLQSQWNLINSYHLHHSTPLLSPVWFVFNPNGISSAVIIFTILPHFFLLCGLSSILMESHQQLSSLSFYPTPSSCVVCLQS</sequence>
<name>A0AAE1ABU6_9GAST</name>
<accession>A0AAE1ABU6</accession>
<keyword evidence="1" id="KW-0472">Membrane</keyword>
<keyword evidence="1" id="KW-1133">Transmembrane helix</keyword>
<dbReference type="Proteomes" id="UP001283361">
    <property type="component" value="Unassembled WGS sequence"/>
</dbReference>
<feature type="transmembrane region" description="Helical" evidence="1">
    <location>
        <begin position="143"/>
        <end position="167"/>
    </location>
</feature>
<evidence type="ECO:0000313" key="2">
    <source>
        <dbReference type="EMBL" id="KAK3784121.1"/>
    </source>
</evidence>
<evidence type="ECO:0000256" key="1">
    <source>
        <dbReference type="SAM" id="Phobius"/>
    </source>
</evidence>
<evidence type="ECO:0000313" key="3">
    <source>
        <dbReference type="Proteomes" id="UP001283361"/>
    </source>
</evidence>
<organism evidence="2 3">
    <name type="scientific">Elysia crispata</name>
    <name type="common">lettuce slug</name>
    <dbReference type="NCBI Taxonomy" id="231223"/>
    <lineage>
        <taxon>Eukaryota</taxon>
        <taxon>Metazoa</taxon>
        <taxon>Spiralia</taxon>
        <taxon>Lophotrochozoa</taxon>
        <taxon>Mollusca</taxon>
        <taxon>Gastropoda</taxon>
        <taxon>Heterobranchia</taxon>
        <taxon>Euthyneura</taxon>
        <taxon>Panpulmonata</taxon>
        <taxon>Sacoglossa</taxon>
        <taxon>Placobranchoidea</taxon>
        <taxon>Plakobranchidae</taxon>
        <taxon>Elysia</taxon>
    </lineage>
</organism>
<protein>
    <submittedName>
        <fullName evidence="2">Uncharacterized protein</fullName>
    </submittedName>
</protein>
<comment type="caution">
    <text evidence="2">The sequence shown here is derived from an EMBL/GenBank/DDBJ whole genome shotgun (WGS) entry which is preliminary data.</text>
</comment>
<proteinExistence type="predicted"/>
<dbReference type="EMBL" id="JAWDGP010002307">
    <property type="protein sequence ID" value="KAK3784121.1"/>
    <property type="molecule type" value="Genomic_DNA"/>
</dbReference>
<keyword evidence="3" id="KW-1185">Reference proteome</keyword>
<keyword evidence="1" id="KW-0812">Transmembrane</keyword>
<reference evidence="2" key="1">
    <citation type="journal article" date="2023" name="G3 (Bethesda)">
        <title>A reference genome for the long-term kleptoplast-retaining sea slug Elysia crispata morphotype clarki.</title>
        <authorList>
            <person name="Eastman K.E."/>
            <person name="Pendleton A.L."/>
            <person name="Shaikh M.A."/>
            <person name="Suttiyut T."/>
            <person name="Ogas R."/>
            <person name="Tomko P."/>
            <person name="Gavelis G."/>
            <person name="Widhalm J.R."/>
            <person name="Wisecaver J.H."/>
        </authorList>
    </citation>
    <scope>NUCLEOTIDE SEQUENCE</scope>
    <source>
        <strain evidence="2">ECLA1</strain>
    </source>
</reference>
<dbReference type="AlphaFoldDB" id="A0AAE1ABU6"/>
<gene>
    <name evidence="2" type="ORF">RRG08_067234</name>
</gene>